<dbReference type="Gene3D" id="3.30.450.370">
    <property type="match status" value="1"/>
</dbReference>
<dbReference type="FunFam" id="3.30.450.370:FF:000001">
    <property type="entry name" value="Secretion system protein E"/>
    <property type="match status" value="1"/>
</dbReference>
<dbReference type="CDD" id="cd01130">
    <property type="entry name" value="VirB11-like_ATPase"/>
    <property type="match status" value="1"/>
</dbReference>
<dbReference type="PATRIC" id="fig|43687.5.peg.1447"/>
<dbReference type="Proteomes" id="UP000062475">
    <property type="component" value="Chromosome"/>
</dbReference>
<dbReference type="EMBL" id="CP012176">
    <property type="protein sequence ID" value="AKV83313.1"/>
    <property type="molecule type" value="Genomic_DNA"/>
</dbReference>
<comment type="similarity">
    <text evidence="1">Belongs to the GSP E family.</text>
</comment>
<dbReference type="EMBL" id="CP012173">
    <property type="protein sequence ID" value="AKV76578.1"/>
    <property type="molecule type" value="Genomic_DNA"/>
</dbReference>
<evidence type="ECO:0000313" key="10">
    <source>
        <dbReference type="Proteomes" id="UP000056255"/>
    </source>
</evidence>
<evidence type="ECO:0000313" key="4">
    <source>
        <dbReference type="EMBL" id="AKV74339.1"/>
    </source>
</evidence>
<dbReference type="Gene3D" id="3.40.50.300">
    <property type="entry name" value="P-loop containing nucleotide triphosphate hydrolases"/>
    <property type="match status" value="1"/>
</dbReference>
<evidence type="ECO:0000313" key="7">
    <source>
        <dbReference type="EMBL" id="AKV81075.1"/>
    </source>
</evidence>
<protein>
    <submittedName>
        <fullName evidence="4">Flagellar protein FlaI</fullName>
    </submittedName>
    <submittedName>
        <fullName evidence="3">Type II secretion system protein E</fullName>
    </submittedName>
</protein>
<dbReference type="PANTHER" id="PTHR30486:SF14">
    <property type="entry name" value="FLAGELLA ACCESSORY PROTEIN I"/>
    <property type="match status" value="1"/>
</dbReference>
<dbReference type="EMBL" id="CP012175">
    <property type="protein sequence ID" value="AKV81075.1"/>
    <property type="molecule type" value="Genomic_DNA"/>
</dbReference>
<dbReference type="PANTHER" id="PTHR30486">
    <property type="entry name" value="TWITCHING MOTILITY PROTEIN PILT"/>
    <property type="match status" value="1"/>
</dbReference>
<evidence type="ECO:0000313" key="5">
    <source>
        <dbReference type="EMBL" id="AKV76578.1"/>
    </source>
</evidence>
<evidence type="ECO:0000313" key="9">
    <source>
        <dbReference type="Proteomes" id="UP000029084"/>
    </source>
</evidence>
<keyword evidence="4" id="KW-0282">Flagellum</keyword>
<dbReference type="EMBL" id="CP012172">
    <property type="protein sequence ID" value="AKV74339.1"/>
    <property type="molecule type" value="Genomic_DNA"/>
</dbReference>
<keyword evidence="4" id="KW-0969">Cilium</keyword>
<dbReference type="EMBL" id="CP008822">
    <property type="protein sequence ID" value="AIM27468.1"/>
    <property type="molecule type" value="Genomic_DNA"/>
</dbReference>
<dbReference type="OrthoDB" id="33500at2157"/>
<dbReference type="RefSeq" id="WP_012021270.1">
    <property type="nucleotide sequence ID" value="NZ_AP019770.1"/>
</dbReference>
<dbReference type="Proteomes" id="UP000056255">
    <property type="component" value="Chromosome"/>
</dbReference>
<evidence type="ECO:0000313" key="6">
    <source>
        <dbReference type="EMBL" id="AKV78830.1"/>
    </source>
</evidence>
<proteinExistence type="inferred from homology"/>
<dbReference type="Pfam" id="PF00437">
    <property type="entry name" value="T2SSE"/>
    <property type="match status" value="1"/>
</dbReference>
<evidence type="ECO:0000313" key="13">
    <source>
        <dbReference type="Proteomes" id="UP000062475"/>
    </source>
</evidence>
<dbReference type="InterPro" id="IPR027417">
    <property type="entry name" value="P-loop_NTPase"/>
</dbReference>
<dbReference type="AlphaFoldDB" id="A0A088E654"/>
<dbReference type="Proteomes" id="UP000061362">
    <property type="component" value="Chromosome"/>
</dbReference>
<reference evidence="3 9" key="1">
    <citation type="journal article" date="2014" name="J. Bacteriol.">
        <title>Role of an Archaeal PitA Transporter in the Copper and Arsenic Resistance of Metallosphaera sedula, an Extreme Thermoacidophile.</title>
        <authorList>
            <person name="McCarthy S."/>
            <person name="Ai C."/>
            <person name="Wheaton G."/>
            <person name="Tevatia R."/>
            <person name="Eckrich V."/>
            <person name="Kelly R."/>
            <person name="Blum P."/>
        </authorList>
    </citation>
    <scope>NUCLEOTIDE SEQUENCE [LARGE SCALE GENOMIC DNA]</scope>
    <source>
        <strain evidence="3 9">CuR1</strain>
    </source>
</reference>
<gene>
    <name evidence="3" type="ORF">HA72_1325</name>
    <name evidence="4" type="ORF">MsedA_1343</name>
    <name evidence="5" type="ORF">MsedB_1345</name>
    <name evidence="6" type="ORF">MsedC_1343</name>
    <name evidence="7" type="ORF">MsedD_1344</name>
    <name evidence="8" type="ORF">MsedE_1349</name>
</gene>
<evidence type="ECO:0000313" key="8">
    <source>
        <dbReference type="EMBL" id="AKV83313.1"/>
    </source>
</evidence>
<evidence type="ECO:0000256" key="1">
    <source>
        <dbReference type="ARBA" id="ARBA00006611"/>
    </source>
</evidence>
<feature type="domain" description="Bacterial type II secretion system protein E" evidence="2">
    <location>
        <begin position="126"/>
        <end position="373"/>
    </location>
</feature>
<name>A0A088E654_9CREN</name>
<reference evidence="8 10" key="3">
    <citation type="submission" date="2015-07" db="EMBL/GenBank/DDBJ databases">
        <title>Physiological, transcriptional responses and genome re-sequencing of acid resistant extremely thermoacidophilic Metallosphaera sedula SARC-M1.</title>
        <authorList>
            <person name="Ai C."/>
            <person name="McCarthy S."/>
            <person name="Eckrich V."/>
            <person name="Rudrappa D."/>
            <person name="Qiu G."/>
            <person name="Blum P."/>
        </authorList>
    </citation>
    <scope>NUCLEOTIDE SEQUENCE [LARGE SCALE GENOMIC DNA]</scope>
    <source>
        <strain evidence="8 10">SARC-M1</strain>
    </source>
</reference>
<organism evidence="3 9">
    <name type="scientific">Metallosphaera sedula</name>
    <dbReference type="NCBI Taxonomy" id="43687"/>
    <lineage>
        <taxon>Archaea</taxon>
        <taxon>Thermoproteota</taxon>
        <taxon>Thermoprotei</taxon>
        <taxon>Sulfolobales</taxon>
        <taxon>Sulfolobaceae</taxon>
        <taxon>Metallosphaera</taxon>
    </lineage>
</organism>
<dbReference type="Proteomes" id="UP000068832">
    <property type="component" value="Chromosome"/>
</dbReference>
<reference evidence="11 12" key="2">
    <citation type="journal article" date="2015" name="Genome Announc.">
        <title>Complete Genome Sequences of Evolved Arsenate-Resistant Metallosphaera sedula Strains.</title>
        <authorList>
            <person name="Ai C."/>
            <person name="McCarthy S."/>
            <person name="Schackwitz W."/>
            <person name="Martin J."/>
            <person name="Lipzen A."/>
            <person name="Blum P."/>
        </authorList>
    </citation>
    <scope>NUCLEOTIDE SEQUENCE [LARGE SCALE GENOMIC DNA]</scope>
    <source>
        <strain evidence="6 12">ARS120-1</strain>
        <strain evidence="7 11">ARS120-2</strain>
        <strain evidence="4 14">ARS50-1</strain>
        <strain evidence="5 13">ARS50-2</strain>
    </source>
</reference>
<keyword evidence="4" id="KW-0966">Cell projection</keyword>
<dbReference type="OMA" id="RMGIPEN"/>
<sequence>MSEYLQSYINGLEERPEIVDDPSRYKGSKVFNIIYKVSDLIFIHALSRRSDDGYYQYFVIEPPRPPASLLEDVEIQFAKLINYKEKVPDVLQEKEKKMRALLEKIKTKGFNREYIIYHFIRDKLYTGPIEPLIRDPFIEDISLPGLGSVYIVHKLFGPMKTNIRIENQEELDELIVTLSEKTLRPVSHNRPIIDAALPDGSRVNFVFGTDISRRGSNLTIRKFSKVPMSITQVVASGTMSAILAGYIWMLLDEGMNLFVCGETASGKTTSLNAITAFIPPNLKIITIEDTPELTVPHENWVAEVTRETGGEGTVKLFDLLKAALRQRPNYILVGEIRDREGNVAFQAMQTGHSVMATFHAANIRTLVQRLSGYPIEVPKSYINNLNLALFQSALYDKKGNSVRRVIEVDEIIDVDPVTSDVIFVPVFTYDPIYDQINFAGKGSSFLIENKIAVRRGIDRRNMNLLYDELNLRAQFIKTLVEKKIFNYFDVWNWILKSRQMGLEEAIRQIAVT</sequence>
<dbReference type="InterPro" id="IPR001482">
    <property type="entry name" value="T2SS/T4SS_dom"/>
</dbReference>
<dbReference type="FunFam" id="3.40.50.300:FF:002252">
    <property type="entry name" value="Type IV secretion system protein"/>
    <property type="match status" value="1"/>
</dbReference>
<evidence type="ECO:0000259" key="2">
    <source>
        <dbReference type="Pfam" id="PF00437"/>
    </source>
</evidence>
<evidence type="ECO:0000313" key="3">
    <source>
        <dbReference type="EMBL" id="AIM27468.1"/>
    </source>
</evidence>
<dbReference type="Proteomes" id="UP000062398">
    <property type="component" value="Chromosome"/>
</dbReference>
<evidence type="ECO:0000313" key="11">
    <source>
        <dbReference type="Proteomes" id="UP000061362"/>
    </source>
</evidence>
<dbReference type="EMBL" id="CP012174">
    <property type="protein sequence ID" value="AKV78830.1"/>
    <property type="molecule type" value="Genomic_DNA"/>
</dbReference>
<dbReference type="Proteomes" id="UP000029084">
    <property type="component" value="Chromosome"/>
</dbReference>
<dbReference type="InterPro" id="IPR050921">
    <property type="entry name" value="T4SS_GSP_E_ATPase"/>
</dbReference>
<evidence type="ECO:0000313" key="14">
    <source>
        <dbReference type="Proteomes" id="UP000068832"/>
    </source>
</evidence>
<dbReference type="Gene3D" id="1.10.390.40">
    <property type="match status" value="1"/>
</dbReference>
<dbReference type="GeneID" id="91755824"/>
<accession>A0A088E654</accession>
<evidence type="ECO:0000313" key="12">
    <source>
        <dbReference type="Proteomes" id="UP000062398"/>
    </source>
</evidence>
<dbReference type="SUPFAM" id="SSF52540">
    <property type="entry name" value="P-loop containing nucleoside triphosphate hydrolases"/>
    <property type="match status" value="1"/>
</dbReference>
<dbReference type="GO" id="GO:0016887">
    <property type="term" value="F:ATP hydrolysis activity"/>
    <property type="evidence" value="ECO:0007669"/>
    <property type="project" value="InterPro"/>
</dbReference>